<evidence type="ECO:0000256" key="1">
    <source>
        <dbReference type="SAM" id="SignalP"/>
    </source>
</evidence>
<dbReference type="Gene3D" id="3.30.70.1820">
    <property type="entry name" value="L1 transposable element, RRM domain"/>
    <property type="match status" value="1"/>
</dbReference>
<keyword evidence="1" id="KW-0732">Signal</keyword>
<feature type="signal peptide" evidence="1">
    <location>
        <begin position="1"/>
        <end position="20"/>
    </location>
</feature>
<protein>
    <submittedName>
        <fullName evidence="2">Putative tick transposon</fullName>
    </submittedName>
</protein>
<proteinExistence type="predicted"/>
<reference evidence="2" key="1">
    <citation type="journal article" date="2018" name="PLoS Negl. Trop. Dis.">
        <title>Sialome diversity of ticks revealed by RNAseq of single tick salivary glands.</title>
        <authorList>
            <person name="Perner J."/>
            <person name="Kropackova S."/>
            <person name="Kopacek P."/>
            <person name="Ribeiro J.M."/>
        </authorList>
    </citation>
    <scope>NUCLEOTIDE SEQUENCE</scope>
    <source>
        <strain evidence="2">Siblings of single egg batch collected in Ceske Budejovice</strain>
        <tissue evidence="2">Salivary glands</tissue>
    </source>
</reference>
<organism evidence="2">
    <name type="scientific">Ixodes ricinus</name>
    <name type="common">Common tick</name>
    <name type="synonym">Acarus ricinus</name>
    <dbReference type="NCBI Taxonomy" id="34613"/>
    <lineage>
        <taxon>Eukaryota</taxon>
        <taxon>Metazoa</taxon>
        <taxon>Ecdysozoa</taxon>
        <taxon>Arthropoda</taxon>
        <taxon>Chelicerata</taxon>
        <taxon>Arachnida</taxon>
        <taxon>Acari</taxon>
        <taxon>Parasitiformes</taxon>
        <taxon>Ixodida</taxon>
        <taxon>Ixodoidea</taxon>
        <taxon>Ixodidae</taxon>
        <taxon>Ixodinae</taxon>
        <taxon>Ixodes</taxon>
    </lineage>
</organism>
<dbReference type="PANTHER" id="PTHR37445:SF3">
    <property type="entry name" value="ZINC FINGER PHD-TYPE DOMAIN-CONTAINING PROTEIN"/>
    <property type="match status" value="1"/>
</dbReference>
<dbReference type="EMBL" id="GEGO01003420">
    <property type="protein sequence ID" value="JAR91984.1"/>
    <property type="molecule type" value="Transcribed_RNA"/>
</dbReference>
<evidence type="ECO:0000313" key="2">
    <source>
        <dbReference type="EMBL" id="JAR91984.1"/>
    </source>
</evidence>
<dbReference type="AlphaFoldDB" id="A0A147BMI4"/>
<feature type="chain" id="PRO_5007542767" evidence="1">
    <location>
        <begin position="21"/>
        <end position="393"/>
    </location>
</feature>
<name>A0A147BMI4_IXORI</name>
<dbReference type="PANTHER" id="PTHR37445">
    <property type="entry name" value="PROTEIN CBG24663"/>
    <property type="match status" value="1"/>
</dbReference>
<accession>A0A147BMI4</accession>
<sequence length="393" mass="44997">MTCAVRLRLLLLQIAAVAWAGEPTYRRQTSEPRGSEESHQFSSHHPTSAVFLQDAWRVWQRSGTSYDHSLQKDASLTLRTGFGAGMTCAVRLRLLLLQVSPVYFEVGRYSRKRQPASFPSLLENLCFWCRKVLSNPCATVVELMLLISGDVELNPGPLTDDQIQKLLKAVDLLPKLDKGQETLLSQVAEINKNQVILDKKIEALNVKFNSMETDIALLKSFKDEMQDVGAQSTRLSAQLASVCSKQDDLENRSRRNNLLFYGIMDEPNETWSQSESKVLQFCKDKLEVIVAASDIERAHRLGRPNPERTRPIIVNFQSFKVKQHVLSRGFKLKNSNFSVGEDFSDKVRYERKQLVEFAKSQQKPFKLRFDKIIIDEKRYYFDNTEGRVKEMNA</sequence>